<keyword evidence="7" id="KW-0472">Membrane</keyword>
<dbReference type="PROSITE" id="PS00107">
    <property type="entry name" value="PROTEIN_KINASE_ATP"/>
    <property type="match status" value="1"/>
</dbReference>
<feature type="binding site" evidence="5">
    <location>
        <position position="146"/>
    </location>
    <ligand>
        <name>ATP</name>
        <dbReference type="ChEBI" id="CHEBI:30616"/>
    </ligand>
</feature>
<keyword evidence="10" id="KW-1185">Reference proteome</keyword>
<dbReference type="AlphaFoldDB" id="A0A8E6B9V1"/>
<evidence type="ECO:0000256" key="3">
    <source>
        <dbReference type="ARBA" id="ARBA00022777"/>
    </source>
</evidence>
<evidence type="ECO:0000256" key="4">
    <source>
        <dbReference type="ARBA" id="ARBA00022840"/>
    </source>
</evidence>
<keyword evidence="1" id="KW-0808">Transferase</keyword>
<dbReference type="EMBL" id="CP074694">
    <property type="protein sequence ID" value="QVL34049.1"/>
    <property type="molecule type" value="Genomic_DNA"/>
</dbReference>
<keyword evidence="7" id="KW-1133">Transmembrane helix</keyword>
<evidence type="ECO:0000256" key="7">
    <source>
        <dbReference type="SAM" id="Phobius"/>
    </source>
</evidence>
<dbReference type="PRINTS" id="PR00381">
    <property type="entry name" value="KINESINLIGHT"/>
</dbReference>
<organism evidence="9 10">
    <name type="scientific">Telmatocola sphagniphila</name>
    <dbReference type="NCBI Taxonomy" id="1123043"/>
    <lineage>
        <taxon>Bacteria</taxon>
        <taxon>Pseudomonadati</taxon>
        <taxon>Planctomycetota</taxon>
        <taxon>Planctomycetia</taxon>
        <taxon>Gemmatales</taxon>
        <taxon>Gemmataceae</taxon>
    </lineage>
</organism>
<dbReference type="Proteomes" id="UP000676194">
    <property type="component" value="Chromosome"/>
</dbReference>
<keyword evidence="2 5" id="KW-0547">Nucleotide-binding</keyword>
<dbReference type="InterPro" id="IPR000719">
    <property type="entry name" value="Prot_kinase_dom"/>
</dbReference>
<dbReference type="SUPFAM" id="SSF56112">
    <property type="entry name" value="Protein kinase-like (PK-like)"/>
    <property type="match status" value="1"/>
</dbReference>
<dbReference type="InterPro" id="IPR019734">
    <property type="entry name" value="TPR_rpt"/>
</dbReference>
<reference evidence="9" key="1">
    <citation type="submission" date="2021-05" db="EMBL/GenBank/DDBJ databases">
        <title>Complete genome sequence of the cellulolytic planctomycete Telmatocola sphagniphila SP2T and characterization of the first cellulase from planctomycetes.</title>
        <authorList>
            <person name="Rakitin A.L."/>
            <person name="Beletsky A.V."/>
            <person name="Naumoff D.G."/>
            <person name="Kulichevskaya I.S."/>
            <person name="Mardanov A.V."/>
            <person name="Ravin N.V."/>
            <person name="Dedysh S.N."/>
        </authorList>
    </citation>
    <scope>NUCLEOTIDE SEQUENCE</scope>
    <source>
        <strain evidence="9">SP2T</strain>
    </source>
</reference>
<accession>A0A8E6B9V1</accession>
<protein>
    <submittedName>
        <fullName evidence="9">Serine/threonine protein kinase</fullName>
    </submittedName>
</protein>
<dbReference type="InterPro" id="IPR011990">
    <property type="entry name" value="TPR-like_helical_dom_sf"/>
</dbReference>
<feature type="region of interest" description="Disordered" evidence="6">
    <location>
        <begin position="1027"/>
        <end position="1049"/>
    </location>
</feature>
<dbReference type="CDD" id="cd14014">
    <property type="entry name" value="STKc_PknB_like"/>
    <property type="match status" value="1"/>
</dbReference>
<sequence length="1049" mass="116266">MSTSLPEVKAVFDRALEIENPEARLAYLDASCAGSPVLRRKVELLLQAYAQAGSFLESPLNAPTSNFESLRPEIRDSAGTLTKEYGSAGTSDTPVRAESLEQTMTFALGTVIAGRYTLEHVLGTGGMGSVYRASQTEPVKRQVALKLIKLGMDSKSVLARFDSERQALAIMDHPNIARIYDGGVTPSGQPFFVMELIEGVPLTEYCDHKRMSVPARLELMVSVCQAVQHAHQKGIIHRDLKPSNVLVTEVDGRPTPKVIDFGVAKATELKLTDMSFADAGAIVGTPAYMSPEQADPTSMDIDTRTDVYALGVMLYELLTGSPPIDVRRLKRGAILEMLRMVREVEPSRPSTKLSTADDMPTIAANRSIEPAKLSKSLRGELDWVVMKALEKDRNRRYETANGLAQDIQRFLSDDVVEARPPSSIYRLSKLIRRNKGRVLAFSLVLLALIGGIIGTTIGMIQANKATEAQRLATLQAQEQTKIADGRLDQRNRALDLLTGAFHDLDPKSEAKQGKPLRALLGERLERASQELLGNAVGDPLDVAVLQQLLGEAQYGLGHSAWAEPLLTRAAETFEAELGPEDAKTLRVQEALAGALRALDRTDEAMSLLERILQKKIQSLGKEDPSTVSTRGNLAASYWTLGKFEKSIPLFESVLQSQKTLLGLDHSSTLKTQSNLGMNYAAAGKPEEGIRLLTDCLKRWEATVGPESPNTLETMNNLAVAYWSLGKLDRSVPLFEDLVKREQARSGPDHPTTLKAMMNLGVNYRDSGRLPEAINILERVTSRYEIVQGPDHQDTLFSQNALAATYWNLHKLDKSIPLFEKTLEKQRIKFGNDHPHTLLTMANLGINYWSSGRRELGLARIEEAWKHIQARPGPVPADLRWIPSNLVMMYAEMNLHEKAEPLLRDFLDQTRIRFGANHLETGSAAATLGLNLLKQNKFKEAEPILRECLVIRQKSQPSVWTTFNTQSMLGGALLGQKKFTEAEPLLLQGYEGMKNRDRTIPPQATVRLLEAVDRLIDLYKVQEKPEDVKKWKSERAKFAPKEPDQSTSDR</sequence>
<evidence type="ECO:0000256" key="2">
    <source>
        <dbReference type="ARBA" id="ARBA00022741"/>
    </source>
</evidence>
<evidence type="ECO:0000256" key="5">
    <source>
        <dbReference type="PROSITE-ProRule" id="PRU10141"/>
    </source>
</evidence>
<evidence type="ECO:0000256" key="6">
    <source>
        <dbReference type="SAM" id="MobiDB-lite"/>
    </source>
</evidence>
<dbReference type="GO" id="GO:0005524">
    <property type="term" value="F:ATP binding"/>
    <property type="evidence" value="ECO:0007669"/>
    <property type="project" value="UniProtKB-UniRule"/>
</dbReference>
<dbReference type="PROSITE" id="PS50011">
    <property type="entry name" value="PROTEIN_KINASE_DOM"/>
    <property type="match status" value="1"/>
</dbReference>
<dbReference type="InterPro" id="IPR008271">
    <property type="entry name" value="Ser/Thr_kinase_AS"/>
</dbReference>
<evidence type="ECO:0000313" key="9">
    <source>
        <dbReference type="EMBL" id="QVL34049.1"/>
    </source>
</evidence>
<dbReference type="PANTHER" id="PTHR43289">
    <property type="entry name" value="MITOGEN-ACTIVATED PROTEIN KINASE KINASE KINASE 20-RELATED"/>
    <property type="match status" value="1"/>
</dbReference>
<name>A0A8E6B9V1_9BACT</name>
<evidence type="ECO:0000256" key="1">
    <source>
        <dbReference type="ARBA" id="ARBA00022679"/>
    </source>
</evidence>
<dbReference type="PROSITE" id="PS00108">
    <property type="entry name" value="PROTEIN_KINASE_ST"/>
    <property type="match status" value="1"/>
</dbReference>
<proteinExistence type="predicted"/>
<dbReference type="InterPro" id="IPR011009">
    <property type="entry name" value="Kinase-like_dom_sf"/>
</dbReference>
<dbReference type="SMART" id="SM00220">
    <property type="entry name" value="S_TKc"/>
    <property type="match status" value="1"/>
</dbReference>
<dbReference type="Gene3D" id="1.25.40.10">
    <property type="entry name" value="Tetratricopeptide repeat domain"/>
    <property type="match status" value="3"/>
</dbReference>
<feature type="transmembrane region" description="Helical" evidence="7">
    <location>
        <begin position="438"/>
        <end position="460"/>
    </location>
</feature>
<dbReference type="SUPFAM" id="SSF48452">
    <property type="entry name" value="TPR-like"/>
    <property type="match status" value="4"/>
</dbReference>
<dbReference type="InterPro" id="IPR017441">
    <property type="entry name" value="Protein_kinase_ATP_BS"/>
</dbReference>
<keyword evidence="4 5" id="KW-0067">ATP-binding</keyword>
<dbReference type="GO" id="GO:0004674">
    <property type="term" value="F:protein serine/threonine kinase activity"/>
    <property type="evidence" value="ECO:0007669"/>
    <property type="project" value="UniProtKB-KW"/>
</dbReference>
<dbReference type="Pfam" id="PF00069">
    <property type="entry name" value="Pkinase"/>
    <property type="match status" value="1"/>
</dbReference>
<dbReference type="Gene3D" id="1.10.510.10">
    <property type="entry name" value="Transferase(Phosphotransferase) domain 1"/>
    <property type="match status" value="1"/>
</dbReference>
<feature type="domain" description="Protein kinase" evidence="8">
    <location>
        <begin position="116"/>
        <end position="411"/>
    </location>
</feature>
<keyword evidence="3 9" id="KW-0418">Kinase</keyword>
<gene>
    <name evidence="9" type="ORF">KIH39_09125</name>
</gene>
<keyword evidence="9" id="KW-0723">Serine/threonine-protein kinase</keyword>
<evidence type="ECO:0000259" key="8">
    <source>
        <dbReference type="PROSITE" id="PS50011"/>
    </source>
</evidence>
<dbReference type="Gene3D" id="3.30.200.20">
    <property type="entry name" value="Phosphorylase Kinase, domain 1"/>
    <property type="match status" value="1"/>
</dbReference>
<dbReference type="PANTHER" id="PTHR43289:SF6">
    <property type="entry name" value="SERINE_THREONINE-PROTEIN KINASE NEKL-3"/>
    <property type="match status" value="1"/>
</dbReference>
<dbReference type="SMART" id="SM00028">
    <property type="entry name" value="TPR"/>
    <property type="match status" value="7"/>
</dbReference>
<dbReference type="RefSeq" id="WP_213499023.1">
    <property type="nucleotide sequence ID" value="NZ_CP074694.1"/>
</dbReference>
<dbReference type="Pfam" id="PF13424">
    <property type="entry name" value="TPR_12"/>
    <property type="match status" value="4"/>
</dbReference>
<evidence type="ECO:0000313" key="10">
    <source>
        <dbReference type="Proteomes" id="UP000676194"/>
    </source>
</evidence>
<dbReference type="KEGG" id="tsph:KIH39_09125"/>
<keyword evidence="7" id="KW-0812">Transmembrane</keyword>